<dbReference type="eggNOG" id="COG0412">
    <property type="taxonomic scope" value="Bacteria"/>
</dbReference>
<dbReference type="PANTHER" id="PTHR46623:SF10">
    <property type="entry name" value="CARBOXYMETHYLENEBUTENOLIDASE HOMOLOG"/>
    <property type="match status" value="1"/>
</dbReference>
<keyword evidence="4" id="KW-1185">Reference proteome</keyword>
<dbReference type="PANTHER" id="PTHR46623">
    <property type="entry name" value="CARBOXYMETHYLENEBUTENOLIDASE-RELATED"/>
    <property type="match status" value="1"/>
</dbReference>
<sequence>MPNITDTITTADGTCTVQLFTPGGPDTQAPHPGVIMYPDAGGVRDTFGQMAAKLAGFGYTVLLPDVYYRNADWAPFDMATVFGDEQERKRLFSMIGGLTPDKIASDGRAFFDYLAERPEVSGERFGVCGYCMGGRISVLVAGRIPDRVAAAASFHGGGLVSDTADSPHLLAEKMTATVYVGGAENDASFTADHAEQLDKALTAAGVRHTIEWYPAAHGFAVPDNPPYDPAAAERHWEAMTEVFAAALPR</sequence>
<dbReference type="OrthoDB" id="9787933at2"/>
<dbReference type="InterPro" id="IPR051049">
    <property type="entry name" value="Dienelactone_hydrolase-like"/>
</dbReference>
<dbReference type="Gene3D" id="3.40.50.1820">
    <property type="entry name" value="alpha/beta hydrolase"/>
    <property type="match status" value="1"/>
</dbReference>
<dbReference type="RefSeq" id="WP_036468199.1">
    <property type="nucleotide sequence ID" value="NZ_HG964446.1"/>
</dbReference>
<dbReference type="InterPro" id="IPR002925">
    <property type="entry name" value="Dienelactn_hydro"/>
</dbReference>
<dbReference type="AlphaFoldDB" id="A0A024JXA9"/>
<gene>
    <name evidence="3" type="ORF">AWC29_02410</name>
    <name evidence="2" type="ORF">BN973_02350</name>
</gene>
<name>A0A024JXA9_9MYCO</name>
<organism evidence="2">
    <name type="scientific">Mycobacterium triplex</name>
    <dbReference type="NCBI Taxonomy" id="47839"/>
    <lineage>
        <taxon>Bacteria</taxon>
        <taxon>Bacillati</taxon>
        <taxon>Actinomycetota</taxon>
        <taxon>Actinomycetes</taxon>
        <taxon>Mycobacteriales</taxon>
        <taxon>Mycobacteriaceae</taxon>
        <taxon>Mycobacterium</taxon>
        <taxon>Mycobacterium simiae complex</taxon>
    </lineage>
</organism>
<dbReference type="EMBL" id="LQPY01000034">
    <property type="protein sequence ID" value="ORX00813.1"/>
    <property type="molecule type" value="Genomic_DNA"/>
</dbReference>
<keyword evidence="2" id="KW-0378">Hydrolase</keyword>
<dbReference type="STRING" id="47839.BN973_02350"/>
<accession>A0A024JXA9</accession>
<dbReference type="EMBL" id="HG964446">
    <property type="protein sequence ID" value="CDO87992.1"/>
    <property type="molecule type" value="Genomic_DNA"/>
</dbReference>
<dbReference type="GO" id="GO:0016787">
    <property type="term" value="F:hydrolase activity"/>
    <property type="evidence" value="ECO:0007669"/>
    <property type="project" value="UniProtKB-KW"/>
</dbReference>
<evidence type="ECO:0000313" key="2">
    <source>
        <dbReference type="EMBL" id="CDO87992.1"/>
    </source>
</evidence>
<dbReference type="Proteomes" id="UP000193710">
    <property type="component" value="Unassembled WGS sequence"/>
</dbReference>
<evidence type="ECO:0000259" key="1">
    <source>
        <dbReference type="Pfam" id="PF01738"/>
    </source>
</evidence>
<dbReference type="SUPFAM" id="SSF53474">
    <property type="entry name" value="alpha/beta-Hydrolases"/>
    <property type="match status" value="1"/>
</dbReference>
<evidence type="ECO:0000313" key="3">
    <source>
        <dbReference type="EMBL" id="ORX00813.1"/>
    </source>
</evidence>
<reference evidence="2" key="1">
    <citation type="journal article" date="2014" name="Genome Announc.">
        <title>Draft Genome Sequence of Mycobacterium triplex DSM 44626.</title>
        <authorList>
            <person name="Sassi M."/>
            <person name="Croce O."/>
            <person name="Robert C."/>
            <person name="Raoult D."/>
            <person name="Drancourt M."/>
        </authorList>
    </citation>
    <scope>NUCLEOTIDE SEQUENCE [LARGE SCALE GENOMIC DNA]</scope>
    <source>
        <strain evidence="2">DSM 44626</strain>
    </source>
</reference>
<dbReference type="Pfam" id="PF01738">
    <property type="entry name" value="DLH"/>
    <property type="match status" value="1"/>
</dbReference>
<dbReference type="HOGENOM" id="CLU_054590_7_3_11"/>
<dbReference type="InterPro" id="IPR029058">
    <property type="entry name" value="AB_hydrolase_fold"/>
</dbReference>
<proteinExistence type="predicted"/>
<protein>
    <submittedName>
        <fullName evidence="2 3">Hydrolase</fullName>
    </submittedName>
</protein>
<feature type="domain" description="Dienelactone hydrolase" evidence="1">
    <location>
        <begin position="24"/>
        <end position="246"/>
    </location>
</feature>
<evidence type="ECO:0000313" key="4">
    <source>
        <dbReference type="Proteomes" id="UP000193710"/>
    </source>
</evidence>
<reference evidence="2" key="2">
    <citation type="submission" date="2014-04" db="EMBL/GenBank/DDBJ databases">
        <authorList>
            <person name="Urmite Genomes U."/>
        </authorList>
    </citation>
    <scope>NUCLEOTIDE SEQUENCE</scope>
    <source>
        <strain evidence="2">DSM 44626</strain>
    </source>
</reference>
<dbReference type="Proteomes" id="UP000028880">
    <property type="component" value="Unassembled WGS sequence"/>
</dbReference>
<reference evidence="3 4" key="3">
    <citation type="submission" date="2016-01" db="EMBL/GenBank/DDBJ databases">
        <title>The new phylogeny of the genus Mycobacterium.</title>
        <authorList>
            <person name="Tarcisio F."/>
            <person name="Conor M."/>
            <person name="Antonella G."/>
            <person name="Elisabetta G."/>
            <person name="Giulia F.S."/>
            <person name="Sara T."/>
            <person name="Anna F."/>
            <person name="Clotilde B."/>
            <person name="Roberto B."/>
            <person name="Veronica D.S."/>
            <person name="Fabio R."/>
            <person name="Monica P."/>
            <person name="Olivier J."/>
            <person name="Enrico T."/>
            <person name="Nicola S."/>
        </authorList>
    </citation>
    <scope>NUCLEOTIDE SEQUENCE [LARGE SCALE GENOMIC DNA]</scope>
    <source>
        <strain evidence="3 4">DSM 44626</strain>
    </source>
</reference>